<organism evidence="1">
    <name type="scientific">Babesia bigemina</name>
    <dbReference type="NCBI Taxonomy" id="5866"/>
    <lineage>
        <taxon>Eukaryota</taxon>
        <taxon>Sar</taxon>
        <taxon>Alveolata</taxon>
        <taxon>Apicomplexa</taxon>
        <taxon>Aconoidasida</taxon>
        <taxon>Piroplasmida</taxon>
        <taxon>Babesiidae</taxon>
        <taxon>Babesia</taxon>
    </lineage>
</organism>
<dbReference type="KEGG" id="bbig:BBBOND_0003640"/>
<protein>
    <recommendedName>
        <fullName evidence="2">C3H1-type domain-containing protein</fullName>
    </recommendedName>
</protein>
<evidence type="ECO:0000313" key="1">
    <source>
        <dbReference type="EMBL" id="CDR71706.1"/>
    </source>
</evidence>
<dbReference type="EMBL" id="LK055128">
    <property type="protein sequence ID" value="CDR71706.1"/>
    <property type="molecule type" value="Genomic_DNA"/>
</dbReference>
<dbReference type="RefSeq" id="XP_012770652.1">
    <property type="nucleotide sequence ID" value="XM_012915198.1"/>
</dbReference>
<dbReference type="VEuPathDB" id="PiroplasmaDB:BBBOND_0003640"/>
<evidence type="ECO:0008006" key="2">
    <source>
        <dbReference type="Google" id="ProtNLM"/>
    </source>
</evidence>
<reference evidence="1" key="2">
    <citation type="submission" date="2014-06" db="EMBL/GenBank/DDBJ databases">
        <authorList>
            <person name="Aslett M."/>
            <person name="De Silva Nishadi"/>
        </authorList>
    </citation>
    <scope>NUCLEOTIDE SEQUENCE</scope>
    <source>
        <strain evidence="1">Bond</strain>
    </source>
</reference>
<sequence>MSHHVHPNSKSLELPRLINAMTSINLNNNLALKDIDSKLISLGHLAGQLGGFVGQSESVKKAVVNAIKAYFDNNPSLKNDLKDVYSSHVTKLSVSDKSADQADDTVKISELSQLVSKEIAKISAEIEHLEKHNNLYNHSPPSLSPSADSAKLQSKLEALKKVKELCGFYENSNNQQNEPKNLLDNLCDGLQTFLGFDPNSKGYTGDGIVYSDLDRLCDGVMGFLSGVLKDVSDKQPYKVGRDILETLLRDIKNNLSTGREGFKVIAQVADRVREHNESVKESNKKVSDPIEKLQGEMKNLTTTGHDFTTENERVGEQLQKFKKHAEAFCGSMRDAEKNILDLNNDCRTKVNSALKIVTRESAIVHRFSDKAREDLDRMMNAIKTTLDELNTRINIEVRNQVSLLVEALKDKVTIILQQVKKISKTLSKCVVDLDHWIIAACKICYQTEQEVETILGEVNDREGSDSNNRNGIQLAVKALQKKISELHNAGNKALDNVRNDLGLALATVVEMDGHLKGDLYNVKNEIKKAIWQHVKENVVKHYDTLKDNTERGQGDKNKESIEYNWAVLKTAIAMHTREVYEHKATNQRDGYLGMIAEAIKKYVKKLAAEKAEEKILPGWIDRFFEKDSICKHYVALYVKEKTANGVNAGLNEEAVMGAIKPKIIGLVEDVKIDTSITDDATVETMLNTIHKFHSDVAGAIEKGVENKKADEIVAQIEQTLNVNGRPKSTPDPKDYLKYAIEMLLLKLPLIVRKTAEGIKALTSNDAGYNLGKNLDKAMKQVDYINQQLKGGRDDQESFGKKIDTAFTKIRHQITQLNNTLVEETFNNAIGDILNQQIGTDGKSITVTHLGGRRSEQSTADIRKNIKGFTEYKKYVEGVSLKDGLKGKLPDVINEMKINVEKALNDVGKVSIKAGEELEELDSKFNQLCIAICNAGTKIKSKLSDLKTHNIIDKLKKIKEELHSLRNVQLWDAIKTAESFINVEADNLKQKYVNELQNYVSTNIHFALSTLSTAARRNYVSSVKQLLTAFADKVSQELAELPGEIERDLQIGFKGLMRVMGGVNSETGEPVEGSGTPSLLDKINTAVSSHKSGTPIKDTFTKLSDALKNYYDPIHKYIKAQINTKNPPEPEINRETTEQNTKHLDTANTNFEKLLTHLKNDSKPSRTYIFDNKFTNLHSSLSSSLSLLSPSAFANPRHPELLDAVKKGLDGFVEQMGRVYVNGYDDGKPIDWNTNKLIETKSDSENSSGKEKLTPYGEKLSKVFLSTIQVLFQDFWELYKECVANKSERIRLHNKSKDGVKLPNALGAFLAKRGYKVPTEEDKQDGELQNKDKTMTGENIKALYEKLAKNQKTPLLRDKGPSILYYLYEYLKKYYEVCHLEVRSSTKHPANSYQMLQWLAGLRWSPVFYSLRWYLRELFPTPDQHKGKPRDKVPTNDLNLAATSYIRAQQLVTDMLPNVCLHSQSVLTAIMGHGHAGGRYAVDFYTNAENLSYPSRGSDCFDLLVDILERLYHQFRFLYSQCENDTDSSGWADCWYGRGVGGSSWNCNTKQCPNQNCPQLADQNAGQRANQSADQTCDSHPKCGLKSPLQSFLEDGLPGFLPHQFKKPGCKLDCSTANHRGIPCKTPMGFSDISQLASHTKTGADLRKILRDFCGRNSHLRSLCACLMCLLQKPPQTLGDMFAFYYNFIDGWNLEGKQHKQMAFEKAMAKANFGIAYKELEIHTLFSSSHSAVSTGHTNASLGSLVCTSMPSAVCGPYLSSISHHISGVFSEKNADKYMSWVVYLTESFYDLLKKLFHHSMLTGGQKDQTALANSGQGCPNL</sequence>
<dbReference type="GeneID" id="24561926"/>
<reference evidence="1" key="1">
    <citation type="journal article" date="2014" name="Nucleic Acids Res.">
        <title>The evolutionary dynamics of variant antigen genes in Babesia reveal a history of genomic innovation underlying host-parasite interaction.</title>
        <authorList>
            <person name="Jackson A.P."/>
            <person name="Otto T.D."/>
            <person name="Darby A."/>
            <person name="Ramaprasad A."/>
            <person name="Xia D."/>
            <person name="Echaide I.E."/>
            <person name="Farber M."/>
            <person name="Gahlot S."/>
            <person name="Gamble J."/>
            <person name="Gupta D."/>
            <person name="Gupta Y."/>
            <person name="Jackson L."/>
            <person name="Malandrin L."/>
            <person name="Malas T.B."/>
            <person name="Moussa E."/>
            <person name="Nair M."/>
            <person name="Reid AJ."/>
            <person name="Sanders M."/>
            <person name="Sharma J."/>
            <person name="Tracey A."/>
            <person name="Quail M.A."/>
            <person name="Weir W."/>
            <person name="Wastling J.M."/>
            <person name="Hall N."/>
            <person name="Willadsen P."/>
            <person name="Lingelbach K."/>
            <person name="Shiels B."/>
            <person name="Tait A."/>
            <person name="Berriman M."/>
            <person name="Allred D.R."/>
            <person name="Pain A."/>
        </authorList>
    </citation>
    <scope>NUCLEOTIDE SEQUENCE</scope>
    <source>
        <strain evidence="1">Bond</strain>
    </source>
</reference>
<name>A0A061BLF2_BABBI</name>
<feature type="non-terminal residue" evidence="1">
    <location>
        <position position="1821"/>
    </location>
</feature>
<accession>A0A061BLF2</accession>
<proteinExistence type="predicted"/>
<gene>
    <name evidence="1" type="ORF">BBBOND_0003640</name>
</gene>